<protein>
    <submittedName>
        <fullName evidence="2">Lipoate--protein ligase family protein</fullName>
    </submittedName>
</protein>
<dbReference type="GO" id="GO:0016874">
    <property type="term" value="F:ligase activity"/>
    <property type="evidence" value="ECO:0007669"/>
    <property type="project" value="UniProtKB-KW"/>
</dbReference>
<dbReference type="CDD" id="cd16443">
    <property type="entry name" value="LplA"/>
    <property type="match status" value="1"/>
</dbReference>
<dbReference type="PANTHER" id="PTHR43679:SF2">
    <property type="entry name" value="OCTANOYL-[GCVH]:PROTEIN N-OCTANOYLTRANSFERASE"/>
    <property type="match status" value="1"/>
</dbReference>
<dbReference type="EMBL" id="CP155447">
    <property type="protein sequence ID" value="XBH00731.1"/>
    <property type="molecule type" value="Genomic_DNA"/>
</dbReference>
<dbReference type="InterPro" id="IPR045864">
    <property type="entry name" value="aa-tRNA-synth_II/BPL/LPL"/>
</dbReference>
<dbReference type="Pfam" id="PF21948">
    <property type="entry name" value="LplA-B_cat"/>
    <property type="match status" value="1"/>
</dbReference>
<evidence type="ECO:0000259" key="1">
    <source>
        <dbReference type="PROSITE" id="PS51733"/>
    </source>
</evidence>
<keyword evidence="2" id="KW-0436">Ligase</keyword>
<feature type="domain" description="BPL/LPL catalytic" evidence="1">
    <location>
        <begin position="70"/>
        <end position="253"/>
    </location>
</feature>
<dbReference type="SUPFAM" id="SSF55681">
    <property type="entry name" value="Class II aaRS and biotin synthetases"/>
    <property type="match status" value="1"/>
</dbReference>
<dbReference type="Gene3D" id="3.30.930.10">
    <property type="entry name" value="Bira Bifunctional Protein, Domain 2"/>
    <property type="match status" value="1"/>
</dbReference>
<organism evidence="2">
    <name type="scientific">Singulisphaera sp. Ch08</name>
    <dbReference type="NCBI Taxonomy" id="3120278"/>
    <lineage>
        <taxon>Bacteria</taxon>
        <taxon>Pseudomonadati</taxon>
        <taxon>Planctomycetota</taxon>
        <taxon>Planctomycetia</taxon>
        <taxon>Isosphaerales</taxon>
        <taxon>Isosphaeraceae</taxon>
        <taxon>Singulisphaera</taxon>
    </lineage>
</organism>
<dbReference type="RefSeq" id="WP_406693402.1">
    <property type="nucleotide sequence ID" value="NZ_CP155447.1"/>
</dbReference>
<dbReference type="PANTHER" id="PTHR43679">
    <property type="entry name" value="OCTANOYLTRANSFERASE LIPM-RELATED"/>
    <property type="match status" value="1"/>
</dbReference>
<dbReference type="PROSITE" id="PS51733">
    <property type="entry name" value="BPL_LPL_CATALYTIC"/>
    <property type="match status" value="1"/>
</dbReference>
<dbReference type="InterPro" id="IPR004143">
    <property type="entry name" value="BPL_LPL_catalytic"/>
</dbReference>
<dbReference type="InterPro" id="IPR050664">
    <property type="entry name" value="Octanoyltrans_LipM/LipL"/>
</dbReference>
<sequence length="283" mass="30310">MRKTASDPAQRLRLLSTAPSDPGLHADLRTAGAFASSGPAVAMRYLDLTLPEIANNLALDEALLVAAEERGAGPSLRIWESPTLAVVLGASGRLHEDVLIDACLADGVAIARRASGGGTVVIGPGALNVSVVLAADVAPGLTAVDVAQRFVLDRLADAIRARGPAVEVLGSGDLTLKLRKFSGSAQRRLRNHFLIHATILYDFPLHLVPRYTGLPRRQPSYRGQRTHEDFLTNVPLAREKLIEAITGAWLPANHPPELVIPPEDLIQELLAAKFADPAWIKRL</sequence>
<gene>
    <name evidence="2" type="ORF">V5E97_20465</name>
</gene>
<name>A0AAU7C6D7_9BACT</name>
<evidence type="ECO:0000313" key="2">
    <source>
        <dbReference type="EMBL" id="XBH00731.1"/>
    </source>
</evidence>
<dbReference type="AlphaFoldDB" id="A0AAU7C6D7"/>
<accession>A0AAU7C6D7</accession>
<reference evidence="2" key="1">
    <citation type="submission" date="2024-05" db="EMBL/GenBank/DDBJ databases">
        <title>Planctomycetes of the genus Singulisphaera possess chitinolytic capabilities.</title>
        <authorList>
            <person name="Ivanova A."/>
        </authorList>
    </citation>
    <scope>NUCLEOTIDE SEQUENCE</scope>
    <source>
        <strain evidence="2">Ch08T</strain>
    </source>
</reference>
<proteinExistence type="predicted"/>